<comment type="caution">
    <text evidence="2">The sequence shown here is derived from an EMBL/GenBank/DDBJ whole genome shotgun (WGS) entry which is preliminary data.</text>
</comment>
<dbReference type="AlphaFoldDB" id="A0AAV7K3Q3"/>
<evidence type="ECO:0000313" key="3">
    <source>
        <dbReference type="Proteomes" id="UP001165289"/>
    </source>
</evidence>
<feature type="region of interest" description="Disordered" evidence="1">
    <location>
        <begin position="64"/>
        <end position="90"/>
    </location>
</feature>
<reference evidence="2 3" key="1">
    <citation type="journal article" date="2023" name="BMC Biol.">
        <title>The compact genome of the sponge Oopsacas minuta (Hexactinellida) is lacking key metazoan core genes.</title>
        <authorList>
            <person name="Santini S."/>
            <person name="Schenkelaars Q."/>
            <person name="Jourda C."/>
            <person name="Duchesne M."/>
            <person name="Belahbib H."/>
            <person name="Rocher C."/>
            <person name="Selva M."/>
            <person name="Riesgo A."/>
            <person name="Vervoort M."/>
            <person name="Leys S.P."/>
            <person name="Kodjabachian L."/>
            <person name="Le Bivic A."/>
            <person name="Borchiellini C."/>
            <person name="Claverie J.M."/>
            <person name="Renard E."/>
        </authorList>
    </citation>
    <scope>NUCLEOTIDE SEQUENCE [LARGE SCALE GENOMIC DNA]</scope>
    <source>
        <strain evidence="2">SPO-2</strain>
    </source>
</reference>
<accession>A0AAV7K3Q3</accession>
<feature type="compositionally biased region" description="Basic and acidic residues" evidence="1">
    <location>
        <begin position="110"/>
        <end position="120"/>
    </location>
</feature>
<protein>
    <submittedName>
        <fullName evidence="2">Uncharacterized protein</fullName>
    </submittedName>
</protein>
<dbReference type="EMBL" id="JAKMXF010000188">
    <property type="protein sequence ID" value="KAI6655516.1"/>
    <property type="molecule type" value="Genomic_DNA"/>
</dbReference>
<keyword evidence="3" id="KW-1185">Reference proteome</keyword>
<feature type="region of interest" description="Disordered" evidence="1">
    <location>
        <begin position="102"/>
        <end position="128"/>
    </location>
</feature>
<evidence type="ECO:0000256" key="1">
    <source>
        <dbReference type="SAM" id="MobiDB-lite"/>
    </source>
</evidence>
<gene>
    <name evidence="2" type="ORF">LOD99_2015</name>
</gene>
<sequence length="128" mass="14711">MQSEISPLKSIISRDGSASFHKRERHVTIQGSSTAESNPYPLLRSINYLDNLISQIEQEGYTTSDPILYPRRHSYGDTRASNNSLDHSPNCELECNKAISRIRPTSAPRQTDHWMSDTRNPRIQNWLR</sequence>
<proteinExistence type="predicted"/>
<evidence type="ECO:0000313" key="2">
    <source>
        <dbReference type="EMBL" id="KAI6655516.1"/>
    </source>
</evidence>
<organism evidence="2 3">
    <name type="scientific">Oopsacas minuta</name>
    <dbReference type="NCBI Taxonomy" id="111878"/>
    <lineage>
        <taxon>Eukaryota</taxon>
        <taxon>Metazoa</taxon>
        <taxon>Porifera</taxon>
        <taxon>Hexactinellida</taxon>
        <taxon>Hexasterophora</taxon>
        <taxon>Lyssacinosida</taxon>
        <taxon>Leucopsacidae</taxon>
        <taxon>Oopsacas</taxon>
    </lineage>
</organism>
<dbReference type="Proteomes" id="UP001165289">
    <property type="component" value="Unassembled WGS sequence"/>
</dbReference>
<name>A0AAV7K3Q3_9METZ</name>
<feature type="region of interest" description="Disordered" evidence="1">
    <location>
        <begin position="15"/>
        <end position="40"/>
    </location>
</feature>